<dbReference type="Proteomes" id="UP000533476">
    <property type="component" value="Unassembled WGS sequence"/>
</dbReference>
<keyword evidence="3" id="KW-0804">Transcription</keyword>
<dbReference type="PANTHER" id="PTHR44846:SF1">
    <property type="entry name" value="MANNOSYL-D-GLYCERATE TRANSPORT_METABOLISM SYSTEM REPRESSOR MNGR-RELATED"/>
    <property type="match status" value="1"/>
</dbReference>
<dbReference type="InterPro" id="IPR036390">
    <property type="entry name" value="WH_DNA-bd_sf"/>
</dbReference>
<gene>
    <name evidence="5" type="ORF">HIJ39_07840</name>
</gene>
<evidence type="ECO:0000256" key="2">
    <source>
        <dbReference type="ARBA" id="ARBA00023125"/>
    </source>
</evidence>
<reference evidence="5 6" key="1">
    <citation type="submission" date="2020-04" db="EMBL/GenBank/DDBJ databases">
        <authorList>
            <person name="Zhang R."/>
            <person name="Schippers A."/>
        </authorList>
    </citation>
    <scope>NUCLEOTIDE SEQUENCE [LARGE SCALE GENOMIC DNA]</scope>
    <source>
        <strain evidence="5 6">DSM 109850</strain>
    </source>
</reference>
<organism evidence="5 6">
    <name type="scientific">Sulfobacillus harzensis</name>
    <dbReference type="NCBI Taxonomy" id="2729629"/>
    <lineage>
        <taxon>Bacteria</taxon>
        <taxon>Bacillati</taxon>
        <taxon>Bacillota</taxon>
        <taxon>Clostridia</taxon>
        <taxon>Eubacteriales</taxon>
        <taxon>Clostridiales Family XVII. Incertae Sedis</taxon>
        <taxon>Sulfobacillus</taxon>
    </lineage>
</organism>
<evidence type="ECO:0000256" key="3">
    <source>
        <dbReference type="ARBA" id="ARBA00023163"/>
    </source>
</evidence>
<dbReference type="GO" id="GO:0003700">
    <property type="term" value="F:DNA-binding transcription factor activity"/>
    <property type="evidence" value="ECO:0007669"/>
    <property type="project" value="InterPro"/>
</dbReference>
<sequence>MNTLDEQTLRYIPKYYRIRQDLLEKIRDGRFPAGSSIPSETELCAIYGVSRGTIRRALDELDRSGLIERAPGRSTTVCTPKIPLLASGFRSDIANKGLRPGTEVLSITAAEPPWDVARLLGIPGGRTVDIIERVISANDTPLVVETVFIRSLKEAIVESEVKSNSLLTLIPVKSRAILSRAVETYEPIILAAEDATLLGCSQGDLAIRDQAVLYDGDGCPLYVSIAIVRGDRAKIVTEATFSVI</sequence>
<dbReference type="GO" id="GO:0003677">
    <property type="term" value="F:DNA binding"/>
    <property type="evidence" value="ECO:0007669"/>
    <property type="project" value="UniProtKB-KW"/>
</dbReference>
<keyword evidence="1" id="KW-0805">Transcription regulation</keyword>
<protein>
    <submittedName>
        <fullName evidence="5">GntR family transcriptional regulator</fullName>
    </submittedName>
</protein>
<dbReference type="InterPro" id="IPR050679">
    <property type="entry name" value="Bact_HTH_transcr_reg"/>
</dbReference>
<dbReference type="Gene3D" id="1.10.10.10">
    <property type="entry name" value="Winged helix-like DNA-binding domain superfamily/Winged helix DNA-binding domain"/>
    <property type="match status" value="1"/>
</dbReference>
<feature type="domain" description="HTH gntR-type" evidence="4">
    <location>
        <begin position="12"/>
        <end position="80"/>
    </location>
</feature>
<evidence type="ECO:0000313" key="5">
    <source>
        <dbReference type="EMBL" id="NMP22263.1"/>
    </source>
</evidence>
<dbReference type="PANTHER" id="PTHR44846">
    <property type="entry name" value="MANNOSYL-D-GLYCERATE TRANSPORT/METABOLISM SYSTEM REPRESSOR MNGR-RELATED"/>
    <property type="match status" value="1"/>
</dbReference>
<dbReference type="SMART" id="SM00345">
    <property type="entry name" value="HTH_GNTR"/>
    <property type="match status" value="1"/>
</dbReference>
<dbReference type="PROSITE" id="PS50949">
    <property type="entry name" value="HTH_GNTR"/>
    <property type="match status" value="1"/>
</dbReference>
<dbReference type="InterPro" id="IPR036388">
    <property type="entry name" value="WH-like_DNA-bd_sf"/>
</dbReference>
<dbReference type="Pfam" id="PF00392">
    <property type="entry name" value="GntR"/>
    <property type="match status" value="1"/>
</dbReference>
<proteinExistence type="predicted"/>
<dbReference type="InterPro" id="IPR000524">
    <property type="entry name" value="Tscrpt_reg_HTH_GntR"/>
</dbReference>
<name>A0A7Y0Q1N3_9FIRM</name>
<dbReference type="InterPro" id="IPR028978">
    <property type="entry name" value="Chorismate_lyase_/UTRA_dom_sf"/>
</dbReference>
<evidence type="ECO:0000313" key="6">
    <source>
        <dbReference type="Proteomes" id="UP000533476"/>
    </source>
</evidence>
<dbReference type="Pfam" id="PF07702">
    <property type="entry name" value="UTRA"/>
    <property type="match status" value="1"/>
</dbReference>
<evidence type="ECO:0000256" key="1">
    <source>
        <dbReference type="ARBA" id="ARBA00023015"/>
    </source>
</evidence>
<keyword evidence="6" id="KW-1185">Reference proteome</keyword>
<dbReference type="CDD" id="cd07377">
    <property type="entry name" value="WHTH_GntR"/>
    <property type="match status" value="1"/>
</dbReference>
<dbReference type="SMART" id="SM00866">
    <property type="entry name" value="UTRA"/>
    <property type="match status" value="1"/>
</dbReference>
<dbReference type="GO" id="GO:0045892">
    <property type="term" value="P:negative regulation of DNA-templated transcription"/>
    <property type="evidence" value="ECO:0007669"/>
    <property type="project" value="TreeGrafter"/>
</dbReference>
<dbReference type="PRINTS" id="PR00035">
    <property type="entry name" value="HTHGNTR"/>
</dbReference>
<evidence type="ECO:0000259" key="4">
    <source>
        <dbReference type="PROSITE" id="PS50949"/>
    </source>
</evidence>
<keyword evidence="2" id="KW-0238">DNA-binding</keyword>
<dbReference type="AlphaFoldDB" id="A0A7Y0Q1N3"/>
<dbReference type="InterPro" id="IPR011663">
    <property type="entry name" value="UTRA"/>
</dbReference>
<dbReference type="SUPFAM" id="SSF64288">
    <property type="entry name" value="Chorismate lyase-like"/>
    <property type="match status" value="1"/>
</dbReference>
<dbReference type="SUPFAM" id="SSF46785">
    <property type="entry name" value="Winged helix' DNA-binding domain"/>
    <property type="match status" value="1"/>
</dbReference>
<dbReference type="EMBL" id="JABBVZ010000019">
    <property type="protein sequence ID" value="NMP22263.1"/>
    <property type="molecule type" value="Genomic_DNA"/>
</dbReference>
<dbReference type="Gene3D" id="3.40.1410.10">
    <property type="entry name" value="Chorismate lyase-like"/>
    <property type="match status" value="1"/>
</dbReference>
<accession>A0A7Y0Q1N3</accession>
<dbReference type="RefSeq" id="WP_169098397.1">
    <property type="nucleotide sequence ID" value="NZ_JABBVZ010000019.1"/>
</dbReference>
<comment type="caution">
    <text evidence="5">The sequence shown here is derived from an EMBL/GenBank/DDBJ whole genome shotgun (WGS) entry which is preliminary data.</text>
</comment>